<reference evidence="6 7" key="1">
    <citation type="submission" date="2024-02" db="EMBL/GenBank/DDBJ databases">
        <title>Bacteria isolated from the canopy kelp, Nereocystis luetkeana.</title>
        <authorList>
            <person name="Pfister C.A."/>
            <person name="Younker I.T."/>
            <person name="Light S.H."/>
        </authorList>
    </citation>
    <scope>NUCLEOTIDE SEQUENCE [LARGE SCALE GENOMIC DNA]</scope>
    <source>
        <strain evidence="6 7">TI.4.07</strain>
    </source>
</reference>
<comment type="caution">
    <text evidence="6">The sequence shown here is derived from an EMBL/GenBank/DDBJ whole genome shotgun (WGS) entry which is preliminary data.</text>
</comment>
<dbReference type="Pfam" id="PF00126">
    <property type="entry name" value="HTH_1"/>
    <property type="match status" value="1"/>
</dbReference>
<dbReference type="PANTHER" id="PTHR30537:SF32">
    <property type="entry name" value="HTH-TYPE TRANSCRIPTIONAL REGULATOR DSDC"/>
    <property type="match status" value="1"/>
</dbReference>
<dbReference type="SUPFAM" id="SSF53850">
    <property type="entry name" value="Periplasmic binding protein-like II"/>
    <property type="match status" value="1"/>
</dbReference>
<comment type="similarity">
    <text evidence="1">Belongs to the LysR transcriptional regulatory family.</text>
</comment>
<accession>A0ABU9G149</accession>
<evidence type="ECO:0000256" key="2">
    <source>
        <dbReference type="ARBA" id="ARBA00023015"/>
    </source>
</evidence>
<dbReference type="InterPro" id="IPR005119">
    <property type="entry name" value="LysR_subst-bd"/>
</dbReference>
<evidence type="ECO:0000256" key="1">
    <source>
        <dbReference type="ARBA" id="ARBA00009437"/>
    </source>
</evidence>
<evidence type="ECO:0000313" key="6">
    <source>
        <dbReference type="EMBL" id="MEL0612202.1"/>
    </source>
</evidence>
<protein>
    <submittedName>
        <fullName evidence="6">LysR family transcriptional regulator</fullName>
    </submittedName>
</protein>
<keyword evidence="4" id="KW-0804">Transcription</keyword>
<dbReference type="Proteomes" id="UP001379949">
    <property type="component" value="Unassembled WGS sequence"/>
</dbReference>
<dbReference type="RefSeq" id="WP_341566318.1">
    <property type="nucleotide sequence ID" value="NZ_JBAKAR010000002.1"/>
</dbReference>
<dbReference type="InterPro" id="IPR036390">
    <property type="entry name" value="WH_DNA-bd_sf"/>
</dbReference>
<dbReference type="Gene3D" id="3.40.190.10">
    <property type="entry name" value="Periplasmic binding protein-like II"/>
    <property type="match status" value="2"/>
</dbReference>
<gene>
    <name evidence="6" type="ORF">V6242_03520</name>
</gene>
<dbReference type="Pfam" id="PF03466">
    <property type="entry name" value="LysR_substrate"/>
    <property type="match status" value="1"/>
</dbReference>
<feature type="domain" description="HTH lysR-type" evidence="5">
    <location>
        <begin position="3"/>
        <end position="60"/>
    </location>
</feature>
<evidence type="ECO:0000259" key="5">
    <source>
        <dbReference type="PROSITE" id="PS50931"/>
    </source>
</evidence>
<dbReference type="InterPro" id="IPR058163">
    <property type="entry name" value="LysR-type_TF_proteobact-type"/>
</dbReference>
<proteinExistence type="inferred from homology"/>
<dbReference type="InterPro" id="IPR036388">
    <property type="entry name" value="WH-like_DNA-bd_sf"/>
</dbReference>
<dbReference type="EMBL" id="JBAKAR010000002">
    <property type="protein sequence ID" value="MEL0612202.1"/>
    <property type="molecule type" value="Genomic_DNA"/>
</dbReference>
<evidence type="ECO:0000313" key="7">
    <source>
        <dbReference type="Proteomes" id="UP001379949"/>
    </source>
</evidence>
<keyword evidence="3" id="KW-0238">DNA-binding</keyword>
<dbReference type="PANTHER" id="PTHR30537">
    <property type="entry name" value="HTH-TYPE TRANSCRIPTIONAL REGULATOR"/>
    <property type="match status" value="1"/>
</dbReference>
<dbReference type="SUPFAM" id="SSF46785">
    <property type="entry name" value="Winged helix' DNA-binding domain"/>
    <property type="match status" value="1"/>
</dbReference>
<organism evidence="6 7">
    <name type="scientific">Marinomonas arenicola</name>
    <dbReference type="NCBI Taxonomy" id="569601"/>
    <lineage>
        <taxon>Bacteria</taxon>
        <taxon>Pseudomonadati</taxon>
        <taxon>Pseudomonadota</taxon>
        <taxon>Gammaproteobacteria</taxon>
        <taxon>Oceanospirillales</taxon>
        <taxon>Oceanospirillaceae</taxon>
        <taxon>Marinomonas</taxon>
    </lineage>
</organism>
<keyword evidence="2" id="KW-0805">Transcription regulation</keyword>
<name>A0ABU9G149_9GAMM</name>
<evidence type="ECO:0000256" key="3">
    <source>
        <dbReference type="ARBA" id="ARBA00023125"/>
    </source>
</evidence>
<dbReference type="InterPro" id="IPR000847">
    <property type="entry name" value="LysR_HTH_N"/>
</dbReference>
<dbReference type="PROSITE" id="PS50931">
    <property type="entry name" value="HTH_LYSR"/>
    <property type="match status" value="1"/>
</dbReference>
<keyword evidence="7" id="KW-1185">Reference proteome</keyword>
<sequence length="282" mass="32145">MSHPYTALHTFHLAVRFKSLKHTAAYLHLTESAVSHQIKRLEAQLGYALFYKSGRQLKVTPEGRRLSNELAAPFDHIDQLLSTPTDDRHHPLTIYCMPSLIEPWLLPRLLTFKETQPNYEFVINYHSSAPEYLDEYSLRISSHEEGDSSPYLRTKILTGETIPVCSPIYLARFTLPISSTDMLAADLLHDHQQDSWQAWFSAQGLTLNKPTQLLYEDFHLLKMATIAAQGIALCPQILIQEDLDNGILVALSEQKGNIGRYYAIEHNQYAHADIQALLQHLL</sequence>
<dbReference type="Gene3D" id="1.10.10.10">
    <property type="entry name" value="Winged helix-like DNA-binding domain superfamily/Winged helix DNA-binding domain"/>
    <property type="match status" value="1"/>
</dbReference>
<evidence type="ECO:0000256" key="4">
    <source>
        <dbReference type="ARBA" id="ARBA00023163"/>
    </source>
</evidence>